<evidence type="ECO:0000256" key="1">
    <source>
        <dbReference type="ARBA" id="ARBA00022527"/>
    </source>
</evidence>
<name>A0A1I1P4G3_9ACTN</name>
<dbReference type="GO" id="GO:0004674">
    <property type="term" value="F:protein serine/threonine kinase activity"/>
    <property type="evidence" value="ECO:0007669"/>
    <property type="project" value="UniProtKB-KW"/>
</dbReference>
<dbReference type="CDD" id="cd16936">
    <property type="entry name" value="HATPase_RsbW-like"/>
    <property type="match status" value="1"/>
</dbReference>
<dbReference type="OrthoDB" id="4170987at2"/>
<accession>A0A1I1P4G3</accession>
<sequence>MFVLSPQQAAPVSDGYLRPLPGGFSLYINASAERLRMVRALAAQTLREAGADAETRENVLLVASELIGNCVRVCGDGVPVVIDIEAGPAGVWVRVHDPEADRLPQSAHVALDDPEAESGRGLGLVDLLAPGWRVVATPLGKQIVCHLPYAPGGRCV</sequence>
<protein>
    <submittedName>
        <fullName evidence="3">Anti-sigma regulatory factor (Ser/Thr protein kinase)</fullName>
    </submittedName>
</protein>
<dbReference type="Proteomes" id="UP000199207">
    <property type="component" value="Unassembled WGS sequence"/>
</dbReference>
<dbReference type="PANTHER" id="PTHR35526">
    <property type="entry name" value="ANTI-SIGMA-F FACTOR RSBW-RELATED"/>
    <property type="match status" value="1"/>
</dbReference>
<dbReference type="InterPro" id="IPR003594">
    <property type="entry name" value="HATPase_dom"/>
</dbReference>
<dbReference type="InterPro" id="IPR036890">
    <property type="entry name" value="HATPase_C_sf"/>
</dbReference>
<evidence type="ECO:0000259" key="2">
    <source>
        <dbReference type="Pfam" id="PF13581"/>
    </source>
</evidence>
<dbReference type="PANTHER" id="PTHR35526:SF3">
    <property type="entry name" value="ANTI-SIGMA-F FACTOR RSBW"/>
    <property type="match status" value="1"/>
</dbReference>
<feature type="domain" description="Histidine kinase/HSP90-like ATPase" evidence="2">
    <location>
        <begin position="29"/>
        <end position="134"/>
    </location>
</feature>
<dbReference type="EMBL" id="FOLM01000008">
    <property type="protein sequence ID" value="SFD01863.1"/>
    <property type="molecule type" value="Genomic_DNA"/>
</dbReference>
<dbReference type="InterPro" id="IPR050267">
    <property type="entry name" value="Anti-sigma-factor_SerPK"/>
</dbReference>
<dbReference type="Gene3D" id="3.30.565.10">
    <property type="entry name" value="Histidine kinase-like ATPase, C-terminal domain"/>
    <property type="match status" value="1"/>
</dbReference>
<dbReference type="STRING" id="910347.SAMN05421773_108200"/>
<reference evidence="3 4" key="1">
    <citation type="submission" date="2016-10" db="EMBL/GenBank/DDBJ databases">
        <authorList>
            <person name="de Groot N.N."/>
        </authorList>
    </citation>
    <scope>NUCLEOTIDE SEQUENCE [LARGE SCALE GENOMIC DNA]</scope>
    <source>
        <strain evidence="3 4">CGMCC 4.5739</strain>
    </source>
</reference>
<organism evidence="3 4">
    <name type="scientific">Streptomyces aidingensis</name>
    <dbReference type="NCBI Taxonomy" id="910347"/>
    <lineage>
        <taxon>Bacteria</taxon>
        <taxon>Bacillati</taxon>
        <taxon>Actinomycetota</taxon>
        <taxon>Actinomycetes</taxon>
        <taxon>Kitasatosporales</taxon>
        <taxon>Streptomycetaceae</taxon>
        <taxon>Streptomyces</taxon>
    </lineage>
</organism>
<evidence type="ECO:0000313" key="4">
    <source>
        <dbReference type="Proteomes" id="UP000199207"/>
    </source>
</evidence>
<proteinExistence type="predicted"/>
<dbReference type="AlphaFoldDB" id="A0A1I1P4G3"/>
<keyword evidence="3" id="KW-0418">Kinase</keyword>
<keyword evidence="3" id="KW-0808">Transferase</keyword>
<gene>
    <name evidence="3" type="ORF">SAMN05421773_108200</name>
</gene>
<dbReference type="RefSeq" id="WP_139238346.1">
    <property type="nucleotide sequence ID" value="NZ_FOLM01000008.1"/>
</dbReference>
<evidence type="ECO:0000313" key="3">
    <source>
        <dbReference type="EMBL" id="SFD01863.1"/>
    </source>
</evidence>
<keyword evidence="1" id="KW-0723">Serine/threonine-protein kinase</keyword>
<keyword evidence="4" id="KW-1185">Reference proteome</keyword>
<dbReference type="Pfam" id="PF13581">
    <property type="entry name" value="HATPase_c_2"/>
    <property type="match status" value="1"/>
</dbReference>